<protein>
    <submittedName>
        <fullName evidence="3">Uncharacterized protein LOC106464162</fullName>
    </submittedName>
</protein>
<feature type="region of interest" description="Disordered" evidence="1">
    <location>
        <begin position="72"/>
        <end position="123"/>
    </location>
</feature>
<proteinExistence type="predicted"/>
<feature type="compositionally biased region" description="Polar residues" evidence="1">
    <location>
        <begin position="114"/>
        <end position="123"/>
    </location>
</feature>
<evidence type="ECO:0000313" key="3">
    <source>
        <dbReference type="RefSeq" id="XP_013779737.1"/>
    </source>
</evidence>
<reference evidence="3" key="1">
    <citation type="submission" date="2025-08" db="UniProtKB">
        <authorList>
            <consortium name="RefSeq"/>
        </authorList>
    </citation>
    <scope>IDENTIFICATION</scope>
    <source>
        <tissue evidence="3">Muscle</tissue>
    </source>
</reference>
<evidence type="ECO:0000313" key="2">
    <source>
        <dbReference type="Proteomes" id="UP000694941"/>
    </source>
</evidence>
<dbReference type="RefSeq" id="XP_013779737.1">
    <property type="nucleotide sequence ID" value="XM_013924283.2"/>
</dbReference>
<dbReference type="Proteomes" id="UP000694941">
    <property type="component" value="Unplaced"/>
</dbReference>
<dbReference type="GeneID" id="106464162"/>
<dbReference type="PANTHER" id="PTHR34769:SF1">
    <property type="entry name" value="RNA POLYMERASE I AND III SUBUNIT D"/>
    <property type="match status" value="1"/>
</dbReference>
<sequence>MDSGQTSLDDQAVAELQQEAKRGAARAELVGALGWKKPTGMKLNKIFLHNTILSTVRGPGVKKRINPLDEVAVPSESQQSQYYQRKVVSGDIPHQKLPSTNKKHEPGHSEKLQKSTIQQSPVSAATKLLNRAQRLRKEKSKNNCRPGT</sequence>
<dbReference type="PANTHER" id="PTHR34769">
    <property type="entry name" value="RCG42593, ISOFORM CRA_A"/>
    <property type="match status" value="1"/>
</dbReference>
<name>A0ABM1BDE9_LIMPO</name>
<accession>A0ABM1BDE9</accession>
<feature type="compositionally biased region" description="Basic and acidic residues" evidence="1">
    <location>
        <begin position="102"/>
        <end position="113"/>
    </location>
</feature>
<gene>
    <name evidence="3" type="primary">LOC106464162</name>
</gene>
<keyword evidence="2" id="KW-1185">Reference proteome</keyword>
<evidence type="ECO:0000256" key="1">
    <source>
        <dbReference type="SAM" id="MobiDB-lite"/>
    </source>
</evidence>
<organism evidence="2 3">
    <name type="scientific">Limulus polyphemus</name>
    <name type="common">Atlantic horseshoe crab</name>
    <dbReference type="NCBI Taxonomy" id="6850"/>
    <lineage>
        <taxon>Eukaryota</taxon>
        <taxon>Metazoa</taxon>
        <taxon>Ecdysozoa</taxon>
        <taxon>Arthropoda</taxon>
        <taxon>Chelicerata</taxon>
        <taxon>Merostomata</taxon>
        <taxon>Xiphosura</taxon>
        <taxon>Limulidae</taxon>
        <taxon>Limulus</taxon>
    </lineage>
</organism>
<dbReference type="InterPro" id="IPR038948">
    <property type="entry name" value="POLR1D-like"/>
</dbReference>